<dbReference type="GeneID" id="17255741"/>
<accession>A0A0D3KLQ5</accession>
<sequence length="184" mass="20624">MDFPIASAAAALLSDLTVTSFTLRAAAAVSLEAPPPRRRPVQPHRRPGLNQPGRKRSTQWMQSEVARLRALRHKLVHLIEADEMRREAKDEAATALLALQRAREVCEAKVHRAMEHASEAVEYAAARREKRHREIDFESKKKRAALKARLRGRVHRSGRSFEQAFDAFLGAASPGSSVLEEYGK</sequence>
<evidence type="ECO:0000313" key="2">
    <source>
        <dbReference type="EnsemblProtists" id="EOD36690"/>
    </source>
</evidence>
<dbReference type="KEGG" id="ehx:EMIHUDRAFT_350721"/>
<organism evidence="2 3">
    <name type="scientific">Emiliania huxleyi (strain CCMP1516)</name>
    <dbReference type="NCBI Taxonomy" id="280463"/>
    <lineage>
        <taxon>Eukaryota</taxon>
        <taxon>Haptista</taxon>
        <taxon>Haptophyta</taxon>
        <taxon>Prymnesiophyceae</taxon>
        <taxon>Isochrysidales</taxon>
        <taxon>Noelaerhabdaceae</taxon>
        <taxon>Emiliania</taxon>
    </lineage>
</organism>
<dbReference type="EnsemblProtists" id="EOD36690">
    <property type="protein sequence ID" value="EOD36690"/>
    <property type="gene ID" value="EMIHUDRAFT_351786"/>
</dbReference>
<protein>
    <submittedName>
        <fullName evidence="2">Uncharacterized protein</fullName>
    </submittedName>
</protein>
<dbReference type="RefSeq" id="XP_005789119.1">
    <property type="nucleotide sequence ID" value="XM_005789062.1"/>
</dbReference>
<proteinExistence type="predicted"/>
<dbReference type="RefSeq" id="XP_005762087.1">
    <property type="nucleotide sequence ID" value="XM_005762030.1"/>
</dbReference>
<evidence type="ECO:0000256" key="1">
    <source>
        <dbReference type="SAM" id="MobiDB-lite"/>
    </source>
</evidence>
<feature type="compositionally biased region" description="Basic residues" evidence="1">
    <location>
        <begin position="36"/>
        <end position="57"/>
    </location>
</feature>
<dbReference type="AlphaFoldDB" id="A0A0D3KLQ5"/>
<dbReference type="Proteomes" id="UP000013827">
    <property type="component" value="Unassembled WGS sequence"/>
</dbReference>
<reference evidence="3" key="1">
    <citation type="journal article" date="2013" name="Nature">
        <title>Pan genome of the phytoplankton Emiliania underpins its global distribution.</title>
        <authorList>
            <person name="Read B.A."/>
            <person name="Kegel J."/>
            <person name="Klute M.J."/>
            <person name="Kuo A."/>
            <person name="Lefebvre S.C."/>
            <person name="Maumus F."/>
            <person name="Mayer C."/>
            <person name="Miller J."/>
            <person name="Monier A."/>
            <person name="Salamov A."/>
            <person name="Young J."/>
            <person name="Aguilar M."/>
            <person name="Claverie J.M."/>
            <person name="Frickenhaus S."/>
            <person name="Gonzalez K."/>
            <person name="Herman E.K."/>
            <person name="Lin Y.C."/>
            <person name="Napier J."/>
            <person name="Ogata H."/>
            <person name="Sarno A.F."/>
            <person name="Shmutz J."/>
            <person name="Schroeder D."/>
            <person name="de Vargas C."/>
            <person name="Verret F."/>
            <person name="von Dassow P."/>
            <person name="Valentin K."/>
            <person name="Van de Peer Y."/>
            <person name="Wheeler G."/>
            <person name="Dacks J.B."/>
            <person name="Delwiche C.F."/>
            <person name="Dyhrman S.T."/>
            <person name="Glockner G."/>
            <person name="John U."/>
            <person name="Richards T."/>
            <person name="Worden A.Z."/>
            <person name="Zhang X."/>
            <person name="Grigoriev I.V."/>
            <person name="Allen A.E."/>
            <person name="Bidle K."/>
            <person name="Borodovsky M."/>
            <person name="Bowler C."/>
            <person name="Brownlee C."/>
            <person name="Cock J.M."/>
            <person name="Elias M."/>
            <person name="Gladyshev V.N."/>
            <person name="Groth M."/>
            <person name="Guda C."/>
            <person name="Hadaegh A."/>
            <person name="Iglesias-Rodriguez M.D."/>
            <person name="Jenkins J."/>
            <person name="Jones B.M."/>
            <person name="Lawson T."/>
            <person name="Leese F."/>
            <person name="Lindquist E."/>
            <person name="Lobanov A."/>
            <person name="Lomsadze A."/>
            <person name="Malik S.B."/>
            <person name="Marsh M.E."/>
            <person name="Mackinder L."/>
            <person name="Mock T."/>
            <person name="Mueller-Roeber B."/>
            <person name="Pagarete A."/>
            <person name="Parker M."/>
            <person name="Probert I."/>
            <person name="Quesneville H."/>
            <person name="Raines C."/>
            <person name="Rensing S.A."/>
            <person name="Riano-Pachon D.M."/>
            <person name="Richier S."/>
            <person name="Rokitta S."/>
            <person name="Shiraiwa Y."/>
            <person name="Soanes D.M."/>
            <person name="van der Giezen M."/>
            <person name="Wahlund T.M."/>
            <person name="Williams B."/>
            <person name="Wilson W."/>
            <person name="Wolfe G."/>
            <person name="Wurch L.L."/>
        </authorList>
    </citation>
    <scope>NUCLEOTIDE SEQUENCE</scope>
</reference>
<dbReference type="EnsemblProtists" id="EOD09658">
    <property type="protein sequence ID" value="EOD09658"/>
    <property type="gene ID" value="EMIHUDRAFT_350721"/>
</dbReference>
<keyword evidence="3" id="KW-1185">Reference proteome</keyword>
<reference evidence="2" key="2">
    <citation type="submission" date="2024-10" db="UniProtKB">
        <authorList>
            <consortium name="EnsemblProtists"/>
        </authorList>
    </citation>
    <scope>IDENTIFICATION</scope>
</reference>
<dbReference type="PaxDb" id="2903-EOD09658"/>
<feature type="region of interest" description="Disordered" evidence="1">
    <location>
        <begin position="33"/>
        <end position="60"/>
    </location>
</feature>
<dbReference type="GeneID" id="17281960"/>
<evidence type="ECO:0000313" key="3">
    <source>
        <dbReference type="Proteomes" id="UP000013827"/>
    </source>
</evidence>
<dbReference type="HOGENOM" id="CLU_1470822_0_0_1"/>
<name>A0A0D3KLQ5_EMIH1</name>
<dbReference type="KEGG" id="ehx:EMIHUDRAFT_351786"/>